<dbReference type="Proteomes" id="UP000287124">
    <property type="component" value="Unassembled WGS sequence"/>
</dbReference>
<evidence type="ECO:0000259" key="3">
    <source>
        <dbReference type="Pfam" id="PF02826"/>
    </source>
</evidence>
<feature type="domain" description="D-isomer specific 2-hydroxyacid dehydrogenase NAD-binding" evidence="3">
    <location>
        <begin position="124"/>
        <end position="198"/>
    </location>
</feature>
<evidence type="ECO:0000256" key="2">
    <source>
        <dbReference type="ARBA" id="ARBA00023027"/>
    </source>
</evidence>
<evidence type="ECO:0000313" key="5">
    <source>
        <dbReference type="Proteomes" id="UP000287124"/>
    </source>
</evidence>
<name>A0A430LJG5_9HYPO</name>
<gene>
    <name evidence="4" type="ORF">BHE90_009687</name>
</gene>
<proteinExistence type="predicted"/>
<dbReference type="GO" id="GO:0016491">
    <property type="term" value="F:oxidoreductase activity"/>
    <property type="evidence" value="ECO:0007669"/>
    <property type="project" value="UniProtKB-KW"/>
</dbReference>
<dbReference type="AlphaFoldDB" id="A0A430LJG5"/>
<reference evidence="4 5" key="1">
    <citation type="submission" date="2017-06" db="EMBL/GenBank/DDBJ databases">
        <title>Comparative genomic analysis of Ambrosia Fusariam Clade fungi.</title>
        <authorList>
            <person name="Stajich J.E."/>
            <person name="Carrillo J."/>
            <person name="Kijimoto T."/>
            <person name="Eskalen A."/>
            <person name="O'Donnell K."/>
            <person name="Kasson M."/>
        </authorList>
    </citation>
    <scope>NUCLEOTIDE SEQUENCE [LARGE SCALE GENOMIC DNA]</scope>
    <source>
        <strain evidence="4 5">UCR1854</strain>
    </source>
</reference>
<evidence type="ECO:0000256" key="1">
    <source>
        <dbReference type="ARBA" id="ARBA00023002"/>
    </source>
</evidence>
<sequence length="382" mass="42345">MTKTTPKKDALLVFIPVDPDIQWVNRIHSTLPHIEVRWVKALSDGRLLTPTDISPNEWDGVTMVCTYIPPPPSLAPRLRFAQVSSAGFDHWVDHPAFKDPDVVICSANGAHPPQIAEWVIGTWIMNQRQFLEHARNMETQRWKTCYEHKATDSAGSRMQVAAESGILGYGCIGRQCARVASAMGMEIYAFTRTERPTPESRKDSSYCVPGTGDPDGLIPAKWFHGSSRADVDAFLDQKLDILVVCLPLTQETSGIISGPQFNILSKNKTFLSNVGRGKHVDTNALTEALQSGQIRGAALDVTDPEPLPSDHPLWKAPNVFITPHNSWHSTILMIPELECVLSAICPVEYRFYLQVIERLEAVSCHAIVFVAVLMDSPGQNDN</sequence>
<dbReference type="InterPro" id="IPR006140">
    <property type="entry name" value="D-isomer_DH_NAD-bd"/>
</dbReference>
<dbReference type="SUPFAM" id="SSF51735">
    <property type="entry name" value="NAD(P)-binding Rossmann-fold domains"/>
    <property type="match status" value="1"/>
</dbReference>
<keyword evidence="2" id="KW-0520">NAD</keyword>
<dbReference type="PANTHER" id="PTHR43333:SF1">
    <property type="entry name" value="D-ISOMER SPECIFIC 2-HYDROXYACID DEHYDROGENASE NAD-BINDING DOMAIN-CONTAINING PROTEIN"/>
    <property type="match status" value="1"/>
</dbReference>
<dbReference type="PANTHER" id="PTHR43333">
    <property type="entry name" value="2-HACID_DH_C DOMAIN-CONTAINING PROTEIN"/>
    <property type="match status" value="1"/>
</dbReference>
<evidence type="ECO:0000313" key="4">
    <source>
        <dbReference type="EMBL" id="RTE75847.1"/>
    </source>
</evidence>
<comment type="caution">
    <text evidence="4">The sequence shown here is derived from an EMBL/GenBank/DDBJ whole genome shotgun (WGS) entry which is preliminary data.</text>
</comment>
<feature type="domain" description="D-isomer specific 2-hydroxyacid dehydrogenase NAD-binding" evidence="3">
    <location>
        <begin position="227"/>
        <end position="325"/>
    </location>
</feature>
<dbReference type="GO" id="GO:0051287">
    <property type="term" value="F:NAD binding"/>
    <property type="evidence" value="ECO:0007669"/>
    <property type="project" value="InterPro"/>
</dbReference>
<dbReference type="Gene3D" id="3.40.50.720">
    <property type="entry name" value="NAD(P)-binding Rossmann-like Domain"/>
    <property type="match status" value="2"/>
</dbReference>
<protein>
    <recommendedName>
        <fullName evidence="3">D-isomer specific 2-hydroxyacid dehydrogenase NAD-binding domain-containing protein</fullName>
    </recommendedName>
</protein>
<organism evidence="4 5">
    <name type="scientific">Fusarium euwallaceae</name>
    <dbReference type="NCBI Taxonomy" id="1147111"/>
    <lineage>
        <taxon>Eukaryota</taxon>
        <taxon>Fungi</taxon>
        <taxon>Dikarya</taxon>
        <taxon>Ascomycota</taxon>
        <taxon>Pezizomycotina</taxon>
        <taxon>Sordariomycetes</taxon>
        <taxon>Hypocreomycetidae</taxon>
        <taxon>Hypocreales</taxon>
        <taxon>Nectriaceae</taxon>
        <taxon>Fusarium</taxon>
        <taxon>Fusarium solani species complex</taxon>
    </lineage>
</organism>
<accession>A0A430LJG5</accession>
<dbReference type="InterPro" id="IPR036291">
    <property type="entry name" value="NAD(P)-bd_dom_sf"/>
</dbReference>
<dbReference type="Pfam" id="PF02826">
    <property type="entry name" value="2-Hacid_dh_C"/>
    <property type="match status" value="2"/>
</dbReference>
<keyword evidence="5" id="KW-1185">Reference proteome</keyword>
<dbReference type="SUPFAM" id="SSF52283">
    <property type="entry name" value="Formate/glycerate dehydrogenase catalytic domain-like"/>
    <property type="match status" value="1"/>
</dbReference>
<keyword evidence="1" id="KW-0560">Oxidoreductase</keyword>
<dbReference type="EMBL" id="MIKF01000173">
    <property type="protein sequence ID" value="RTE75847.1"/>
    <property type="molecule type" value="Genomic_DNA"/>
</dbReference>
<dbReference type="CDD" id="cd12163">
    <property type="entry name" value="2-Hacid_dh_5"/>
    <property type="match status" value="1"/>
</dbReference>